<comment type="caution">
    <text evidence="2">The sequence shown here is derived from an EMBL/GenBank/DDBJ whole genome shotgun (WGS) entry which is preliminary data.</text>
</comment>
<dbReference type="InterPro" id="IPR007345">
    <property type="entry name" value="Polysacch_pyruvyl_Trfase"/>
</dbReference>
<keyword evidence="3" id="KW-1185">Reference proteome</keyword>
<dbReference type="Proteomes" id="UP000242367">
    <property type="component" value="Unassembled WGS sequence"/>
</dbReference>
<sequence>MTGWFSFLNGEATAGDVLALAAVRDRLDADGVACDTAWSPVFRPGALTLDDADPGDYTHVVFACGPLHGPDIAALHERFAHCRRIAVGVSVLDPDDPAAAGFHTILARDGLDGVRPDLATVPPIASVPVVGVVLSLGQGEYGARRRHEDVADRITGWLAEIDCARLPLDTRLDSADWRLPATAGQLVAALARLDVVVTTRLHGLVLGLRAGTPVLAVDPVADGGKVSAQATALGWPAVLSAADVLAPGGADRLADLWAWCLSGRGQTAAQTFAPEPNPLLPALDDALRSQS</sequence>
<evidence type="ECO:0000259" key="1">
    <source>
        <dbReference type="Pfam" id="PF04230"/>
    </source>
</evidence>
<accession>A0A2P4UFK8</accession>
<dbReference type="EMBL" id="MTBP01000002">
    <property type="protein sequence ID" value="POM23847.1"/>
    <property type="molecule type" value="Genomic_DNA"/>
</dbReference>
<evidence type="ECO:0000313" key="3">
    <source>
        <dbReference type="Proteomes" id="UP000242367"/>
    </source>
</evidence>
<proteinExistence type="predicted"/>
<name>A0A2P4UFK8_9ACTN</name>
<gene>
    <name evidence="2" type="ORF">BTM25_24730</name>
</gene>
<organism evidence="2 3">
    <name type="scientific">Actinomadura rubteroloni</name>
    <dbReference type="NCBI Taxonomy" id="1926885"/>
    <lineage>
        <taxon>Bacteria</taxon>
        <taxon>Bacillati</taxon>
        <taxon>Actinomycetota</taxon>
        <taxon>Actinomycetes</taxon>
        <taxon>Streptosporangiales</taxon>
        <taxon>Thermomonosporaceae</taxon>
        <taxon>Actinomadura</taxon>
    </lineage>
</organism>
<feature type="domain" description="Polysaccharide pyruvyl transferase" evidence="1">
    <location>
        <begin position="183"/>
        <end position="218"/>
    </location>
</feature>
<dbReference type="GO" id="GO:0016740">
    <property type="term" value="F:transferase activity"/>
    <property type="evidence" value="ECO:0007669"/>
    <property type="project" value="UniProtKB-KW"/>
</dbReference>
<reference evidence="2 3" key="1">
    <citation type="journal article" date="2017" name="Chemistry">
        <title>Isolation, Biosynthesis and Chemical Modifications of Rubterolones A-F: Rare Tropolone Alkaloids from Actinomadura sp. 5-2.</title>
        <authorList>
            <person name="Guo H."/>
            <person name="Benndorf R."/>
            <person name="Leichnitz D."/>
            <person name="Klassen J.L."/>
            <person name="Vollmers J."/>
            <person name="Gorls H."/>
            <person name="Steinacker M."/>
            <person name="Weigel C."/>
            <person name="Dahse H.M."/>
            <person name="Kaster A.K."/>
            <person name="de Beer Z.W."/>
            <person name="Poulsen M."/>
            <person name="Beemelmanns C."/>
        </authorList>
    </citation>
    <scope>NUCLEOTIDE SEQUENCE [LARGE SCALE GENOMIC DNA]</scope>
    <source>
        <strain evidence="2 3">5-2</strain>
    </source>
</reference>
<dbReference type="Pfam" id="PF04230">
    <property type="entry name" value="PS_pyruv_trans"/>
    <property type="match status" value="1"/>
</dbReference>
<evidence type="ECO:0000313" key="2">
    <source>
        <dbReference type="EMBL" id="POM23847.1"/>
    </source>
</evidence>
<keyword evidence="2" id="KW-0808">Transferase</keyword>
<dbReference type="AlphaFoldDB" id="A0A2P4UFK8"/>
<protein>
    <submittedName>
        <fullName evidence="2">Polysaccharide pyruvyl transferase</fullName>
    </submittedName>
</protein>